<keyword evidence="3" id="KW-1185">Reference proteome</keyword>
<reference evidence="2 3" key="1">
    <citation type="submission" date="2018-03" db="EMBL/GenBank/DDBJ databases">
        <title>Genome sequencing of Phreatobacter sp.</title>
        <authorList>
            <person name="Kim S.-J."/>
            <person name="Heo J."/>
            <person name="Kwon S.-W."/>
        </authorList>
    </citation>
    <scope>NUCLEOTIDE SEQUENCE [LARGE SCALE GENOMIC DNA]</scope>
    <source>
        <strain evidence="2 3">S-12</strain>
    </source>
</reference>
<evidence type="ECO:0000256" key="1">
    <source>
        <dbReference type="SAM" id="SignalP"/>
    </source>
</evidence>
<name>A0A2S0N6F7_9HYPH</name>
<dbReference type="Proteomes" id="UP000237889">
    <property type="component" value="Chromosome"/>
</dbReference>
<dbReference type="InterPro" id="IPR029045">
    <property type="entry name" value="ClpP/crotonase-like_dom_sf"/>
</dbReference>
<dbReference type="KEGG" id="phr:C6569_00600"/>
<organism evidence="2 3">
    <name type="scientific">Phreatobacter cathodiphilus</name>
    <dbReference type="NCBI Taxonomy" id="1868589"/>
    <lineage>
        <taxon>Bacteria</taxon>
        <taxon>Pseudomonadati</taxon>
        <taxon>Pseudomonadota</taxon>
        <taxon>Alphaproteobacteria</taxon>
        <taxon>Hyphomicrobiales</taxon>
        <taxon>Phreatobacteraceae</taxon>
        <taxon>Phreatobacter</taxon>
    </lineage>
</organism>
<dbReference type="AlphaFoldDB" id="A0A2S0N6F7"/>
<keyword evidence="1" id="KW-0732">Signal</keyword>
<accession>A0A2S0N6F7</accession>
<feature type="signal peptide" evidence="1">
    <location>
        <begin position="1"/>
        <end position="18"/>
    </location>
</feature>
<protein>
    <submittedName>
        <fullName evidence="2">Uncharacterized protein</fullName>
    </submittedName>
</protein>
<evidence type="ECO:0000313" key="2">
    <source>
        <dbReference type="EMBL" id="AVO43696.1"/>
    </source>
</evidence>
<dbReference type="EMBL" id="CP027668">
    <property type="protein sequence ID" value="AVO43696.1"/>
    <property type="molecule type" value="Genomic_DNA"/>
</dbReference>
<gene>
    <name evidence="2" type="ORF">C6569_00600</name>
</gene>
<dbReference type="SUPFAM" id="SSF52096">
    <property type="entry name" value="ClpP/crotonase"/>
    <property type="match status" value="1"/>
</dbReference>
<sequence>MACLAALLLFLSPVPARAQPAAVTAALAACVSVTDIRVAGSALCFTGDIDAATAARAESLLADRSLTAMVVTSDGGEVTASLRLARALRLRSLLLVVKSHCISSCANFLFPAARTKAVAPESLLIFHGGIAPGAFGGLFGDGEERELLSQTRAFFREIGVDGSITYQPPWRRDPRSGVRSLAQEWTATPAALRRHGMTGILAMWFPSPEQVIRQAATHGMSIGIVD</sequence>
<proteinExistence type="predicted"/>
<feature type="chain" id="PRO_5015702202" evidence="1">
    <location>
        <begin position="19"/>
        <end position="226"/>
    </location>
</feature>
<evidence type="ECO:0000313" key="3">
    <source>
        <dbReference type="Proteomes" id="UP000237889"/>
    </source>
</evidence>